<dbReference type="OrthoDB" id="5411203at2759"/>
<dbReference type="GeneID" id="59284845"/>
<feature type="compositionally biased region" description="Low complexity" evidence="2">
    <location>
        <begin position="149"/>
        <end position="163"/>
    </location>
</feature>
<dbReference type="RefSeq" id="XP_037167969.1">
    <property type="nucleotide sequence ID" value="XM_037305104.1"/>
</dbReference>
<evidence type="ECO:0000256" key="2">
    <source>
        <dbReference type="SAM" id="MobiDB-lite"/>
    </source>
</evidence>
<dbReference type="SUPFAM" id="SSF53167">
    <property type="entry name" value="Purine and uridine phosphorylases"/>
    <property type="match status" value="1"/>
</dbReference>
<feature type="compositionally biased region" description="Polar residues" evidence="2">
    <location>
        <begin position="115"/>
        <end position="125"/>
    </location>
</feature>
<keyword evidence="4" id="KW-1185">Reference proteome</keyword>
<dbReference type="EMBL" id="JACCJC010000008">
    <property type="protein sequence ID" value="KAF6238670.1"/>
    <property type="molecule type" value="Genomic_DNA"/>
</dbReference>
<dbReference type="PANTHER" id="PTHR46082:SF11">
    <property type="entry name" value="AAA+ ATPASE DOMAIN-CONTAINING PROTEIN-RELATED"/>
    <property type="match status" value="1"/>
</dbReference>
<sequence length="369" mass="40684">MYALGFQVSGNSIPPASPLGNGMRPALTVKLIEAAGLMDNFPCLVIRGICDYADAQKNKDWQPYAAAVAAVAAACAKELLYVITDQVVHTRTIVESVNDDNPLMVEDNDEKTGETDASTRATSVESEIDTIHPQSSRPGKQPKTHGCLSPSTTGPTTEPTTSSFDRPISPSIALSHDRIEQAIRGDDRGIAATVYSPHAITVLLSLAGRPQDQGALTLDEEEWEIVRIVDKRRTRRGDKYKVCWKETWLLESELGNAQELLRKFEAKHQAQRGGKRGRPARADKGRRSLIAGFRVSGTAKVMRYEDIVEAEKRRDAKAKAVPSLEQQKRMPERNRGQPLSQEKEVTEFEIHKLGLDSYCSVLQGLGTCY</sequence>
<feature type="region of interest" description="Disordered" evidence="2">
    <location>
        <begin position="315"/>
        <end position="341"/>
    </location>
</feature>
<organism evidence="3 4">
    <name type="scientific">Letharia columbiana</name>
    <dbReference type="NCBI Taxonomy" id="112416"/>
    <lineage>
        <taxon>Eukaryota</taxon>
        <taxon>Fungi</taxon>
        <taxon>Dikarya</taxon>
        <taxon>Ascomycota</taxon>
        <taxon>Pezizomycotina</taxon>
        <taxon>Lecanoromycetes</taxon>
        <taxon>OSLEUM clade</taxon>
        <taxon>Lecanoromycetidae</taxon>
        <taxon>Lecanorales</taxon>
        <taxon>Lecanorineae</taxon>
        <taxon>Parmeliaceae</taxon>
        <taxon>Letharia</taxon>
    </lineage>
</organism>
<dbReference type="InterPro" id="IPR016197">
    <property type="entry name" value="Chromo-like_dom_sf"/>
</dbReference>
<evidence type="ECO:0000313" key="3">
    <source>
        <dbReference type="EMBL" id="KAF6238670.1"/>
    </source>
</evidence>
<comment type="caution">
    <text evidence="3">The sequence shown here is derived from an EMBL/GenBank/DDBJ whole genome shotgun (WGS) entry which is preliminary data.</text>
</comment>
<accession>A0A8H6G1J1</accession>
<dbReference type="AlphaFoldDB" id="A0A8H6G1J1"/>
<feature type="region of interest" description="Disordered" evidence="2">
    <location>
        <begin position="100"/>
        <end position="170"/>
    </location>
</feature>
<dbReference type="PANTHER" id="PTHR46082">
    <property type="entry name" value="ATP/GTP-BINDING PROTEIN-RELATED"/>
    <property type="match status" value="1"/>
</dbReference>
<evidence type="ECO:0008006" key="5">
    <source>
        <dbReference type="Google" id="ProtNLM"/>
    </source>
</evidence>
<dbReference type="CDD" id="cd00024">
    <property type="entry name" value="CD_CSD"/>
    <property type="match status" value="1"/>
</dbReference>
<comment type="subunit">
    <text evidence="1">Component of the NuA4 histone acetyltransferase complex.</text>
</comment>
<feature type="compositionally biased region" description="Basic and acidic residues" evidence="2">
    <location>
        <begin position="326"/>
        <end position="341"/>
    </location>
</feature>
<protein>
    <recommendedName>
        <fullName evidence="5">Nucleoside phosphorylase domain-containing protein</fullName>
    </recommendedName>
</protein>
<dbReference type="Gene3D" id="3.40.50.1580">
    <property type="entry name" value="Nucleoside phosphorylase domain"/>
    <property type="match status" value="1"/>
</dbReference>
<dbReference type="SUPFAM" id="SSF54160">
    <property type="entry name" value="Chromo domain-like"/>
    <property type="match status" value="1"/>
</dbReference>
<dbReference type="Proteomes" id="UP000578531">
    <property type="component" value="Unassembled WGS sequence"/>
</dbReference>
<dbReference type="Gene3D" id="2.40.50.40">
    <property type="match status" value="1"/>
</dbReference>
<evidence type="ECO:0000256" key="1">
    <source>
        <dbReference type="ARBA" id="ARBA00011353"/>
    </source>
</evidence>
<dbReference type="GO" id="GO:0003824">
    <property type="term" value="F:catalytic activity"/>
    <property type="evidence" value="ECO:0007669"/>
    <property type="project" value="InterPro"/>
</dbReference>
<reference evidence="3 4" key="1">
    <citation type="journal article" date="2020" name="Genomics">
        <title>Complete, high-quality genomes from long-read metagenomic sequencing of two wolf lichen thalli reveals enigmatic genome architecture.</title>
        <authorList>
            <person name="McKenzie S.K."/>
            <person name="Walston R.F."/>
            <person name="Allen J.L."/>
        </authorList>
    </citation>
    <scope>NUCLEOTIDE SEQUENCE [LARGE SCALE GENOMIC DNA]</scope>
    <source>
        <strain evidence="3">WasteWater2</strain>
    </source>
</reference>
<name>A0A8H6G1J1_9LECA</name>
<gene>
    <name evidence="3" type="ORF">HO173_003176</name>
</gene>
<dbReference type="GO" id="GO:0009116">
    <property type="term" value="P:nucleoside metabolic process"/>
    <property type="evidence" value="ECO:0007669"/>
    <property type="project" value="InterPro"/>
</dbReference>
<proteinExistence type="predicted"/>
<dbReference type="InterPro" id="IPR035994">
    <property type="entry name" value="Nucleoside_phosphorylase_sf"/>
</dbReference>
<evidence type="ECO:0000313" key="4">
    <source>
        <dbReference type="Proteomes" id="UP000578531"/>
    </source>
</evidence>
<dbReference type="InterPro" id="IPR053137">
    <property type="entry name" value="NLR-like"/>
</dbReference>